<dbReference type="RefSeq" id="WP_062420263.1">
    <property type="nucleotide sequence ID" value="NZ_BBYA01000001.1"/>
</dbReference>
<feature type="compositionally biased region" description="Basic residues" evidence="1">
    <location>
        <begin position="77"/>
        <end position="98"/>
    </location>
</feature>
<dbReference type="OrthoDB" id="164658at2"/>
<dbReference type="Proteomes" id="UP000050430">
    <property type="component" value="Unassembled WGS sequence"/>
</dbReference>
<dbReference type="AlphaFoldDB" id="A0A0N8GL70"/>
<accession>A0A0N8GL70</accession>
<protein>
    <recommendedName>
        <fullName evidence="4">YgiT-type zinc finger domain-containing protein</fullName>
    </recommendedName>
</protein>
<evidence type="ECO:0000313" key="3">
    <source>
        <dbReference type="Proteomes" id="UP000050430"/>
    </source>
</evidence>
<reference evidence="2 3" key="1">
    <citation type="submission" date="2015-07" db="EMBL/GenBank/DDBJ databases">
        <title>Genome sequence of Leptolinea tardivitalis DSM 16556.</title>
        <authorList>
            <person name="Hemp J."/>
            <person name="Ward L.M."/>
            <person name="Pace L.A."/>
            <person name="Fischer W.W."/>
        </authorList>
    </citation>
    <scope>NUCLEOTIDE SEQUENCE [LARGE SCALE GENOMIC DNA]</scope>
    <source>
        <strain evidence="2 3">YMTK-2</strain>
    </source>
</reference>
<sequence>MVDDLQARGIPCSECQAGIMHYRKITYLTWLNEDLITVPDFPAWVCDVCGRREYDGQAIFQLNLLLNPTAGKPTPAVRKHRINKKKPQQKRPRSTHPE</sequence>
<evidence type="ECO:0008006" key="4">
    <source>
        <dbReference type="Google" id="ProtNLM"/>
    </source>
</evidence>
<name>A0A0N8GL70_9CHLR</name>
<dbReference type="InterPro" id="IPR022453">
    <property type="entry name" value="Znf_MqsA-type"/>
</dbReference>
<keyword evidence="3" id="KW-1185">Reference proteome</keyword>
<organism evidence="2 3">
    <name type="scientific">Leptolinea tardivitalis</name>
    <dbReference type="NCBI Taxonomy" id="229920"/>
    <lineage>
        <taxon>Bacteria</taxon>
        <taxon>Bacillati</taxon>
        <taxon>Chloroflexota</taxon>
        <taxon>Anaerolineae</taxon>
        <taxon>Anaerolineales</taxon>
        <taxon>Anaerolineaceae</taxon>
        <taxon>Leptolinea</taxon>
    </lineage>
</organism>
<dbReference type="NCBIfam" id="TIGR03831">
    <property type="entry name" value="YgiT_finger"/>
    <property type="match status" value="1"/>
</dbReference>
<evidence type="ECO:0000313" key="2">
    <source>
        <dbReference type="EMBL" id="KPL71674.1"/>
    </source>
</evidence>
<proteinExistence type="predicted"/>
<evidence type="ECO:0000256" key="1">
    <source>
        <dbReference type="SAM" id="MobiDB-lite"/>
    </source>
</evidence>
<comment type="caution">
    <text evidence="2">The sequence shown here is derived from an EMBL/GenBank/DDBJ whole genome shotgun (WGS) entry which is preliminary data.</text>
</comment>
<gene>
    <name evidence="2" type="ORF">ADM99_09385</name>
</gene>
<feature type="region of interest" description="Disordered" evidence="1">
    <location>
        <begin position="71"/>
        <end position="98"/>
    </location>
</feature>
<dbReference type="STRING" id="229920.ADM99_09385"/>
<dbReference type="EMBL" id="LGCK01000010">
    <property type="protein sequence ID" value="KPL71674.1"/>
    <property type="molecule type" value="Genomic_DNA"/>
</dbReference>